<reference evidence="5" key="1">
    <citation type="submission" date="2021-03" db="EMBL/GenBank/DDBJ databases">
        <authorList>
            <person name="Tagirdzhanova G."/>
        </authorList>
    </citation>
    <scope>NUCLEOTIDE SEQUENCE</scope>
</reference>
<dbReference type="InterPro" id="IPR001128">
    <property type="entry name" value="Cyt_P450"/>
</dbReference>
<dbReference type="InterPro" id="IPR036396">
    <property type="entry name" value="Cyt_P450_sf"/>
</dbReference>
<keyword evidence="6" id="KW-1185">Reference proteome</keyword>
<keyword evidence="3" id="KW-0479">Metal-binding</keyword>
<dbReference type="PANTHER" id="PTHR24304:SF2">
    <property type="entry name" value="24-HYDROXYCHOLESTEROL 7-ALPHA-HYDROXYLASE"/>
    <property type="match status" value="1"/>
</dbReference>
<evidence type="ECO:0000256" key="4">
    <source>
        <dbReference type="ARBA" id="ARBA00023004"/>
    </source>
</evidence>
<gene>
    <name evidence="5" type="ORF">HETSPECPRED_003895</name>
</gene>
<organism evidence="5 6">
    <name type="scientific">Heterodermia speciosa</name>
    <dbReference type="NCBI Taxonomy" id="116794"/>
    <lineage>
        <taxon>Eukaryota</taxon>
        <taxon>Fungi</taxon>
        <taxon>Dikarya</taxon>
        <taxon>Ascomycota</taxon>
        <taxon>Pezizomycotina</taxon>
        <taxon>Lecanoromycetes</taxon>
        <taxon>OSLEUM clade</taxon>
        <taxon>Lecanoromycetidae</taxon>
        <taxon>Caliciales</taxon>
        <taxon>Physciaceae</taxon>
        <taxon>Heterodermia</taxon>
    </lineage>
</organism>
<comment type="similarity">
    <text evidence="1">Belongs to the cytochrome P450 family.</text>
</comment>
<dbReference type="Pfam" id="PF00067">
    <property type="entry name" value="p450"/>
    <property type="match status" value="1"/>
</dbReference>
<dbReference type="InterPro" id="IPR050529">
    <property type="entry name" value="CYP450_sterol_14alpha_dmase"/>
</dbReference>
<dbReference type="GO" id="GO:0008395">
    <property type="term" value="F:steroid hydroxylase activity"/>
    <property type="evidence" value="ECO:0007669"/>
    <property type="project" value="TreeGrafter"/>
</dbReference>
<dbReference type="GO" id="GO:0020037">
    <property type="term" value="F:heme binding"/>
    <property type="evidence" value="ECO:0007669"/>
    <property type="project" value="InterPro"/>
</dbReference>
<dbReference type="Gene3D" id="1.10.630.10">
    <property type="entry name" value="Cytochrome P450"/>
    <property type="match status" value="1"/>
</dbReference>
<evidence type="ECO:0000256" key="3">
    <source>
        <dbReference type="ARBA" id="ARBA00022723"/>
    </source>
</evidence>
<evidence type="ECO:0000313" key="5">
    <source>
        <dbReference type="EMBL" id="CAF9918954.1"/>
    </source>
</evidence>
<evidence type="ECO:0000313" key="6">
    <source>
        <dbReference type="Proteomes" id="UP000664521"/>
    </source>
</evidence>
<proteinExistence type="inferred from homology"/>
<sequence length="438" mass="49323">MMGENLVIVTNGHDAIPIYSNTKSLSWARFLKQIAGIFGIDMSQEEMLWHQPTPGEERYFSDPNPKNKSLAMWSEALYRQHLYPGQHLENLWKAMSSRLQNGLNWTNLRTRHSGDGGPTMLMDFCAESLITEVTRNLFGELIYEIEPSLTQYIYNLNEENWKLLVFSYPSFAAKQAARAKARIFDAILNYVQSPAELREDSAGLVRTYINEHESAGCNAQTIAGLLCLTLFGANVNVYRLNYWMLSYILRDQGLLETIRTEIAPAFQSNAVNSQYIYDSCPRLCAVWFEALRLTFGGVSVRDVTAPVISHGKRLRPGSTVMIAIRELHSNADVFGANVDDFSATRFLDTDLDKSPYFRPFAGGMNICTGRYLAKRTTLVYVALLLQNLDFEILGRSGAALENGKLPPHEIDQAIPNMGIMAPKKGQEMYVNISERKSG</sequence>
<dbReference type="Proteomes" id="UP000664521">
    <property type="component" value="Unassembled WGS sequence"/>
</dbReference>
<dbReference type="SUPFAM" id="SSF48264">
    <property type="entry name" value="Cytochrome P450"/>
    <property type="match status" value="1"/>
</dbReference>
<evidence type="ECO:0000256" key="1">
    <source>
        <dbReference type="ARBA" id="ARBA00010617"/>
    </source>
</evidence>
<comment type="caution">
    <text evidence="5">The sequence shown here is derived from an EMBL/GenBank/DDBJ whole genome shotgun (WGS) entry which is preliminary data.</text>
</comment>
<keyword evidence="2" id="KW-0349">Heme</keyword>
<dbReference type="OrthoDB" id="1470350at2759"/>
<accession>A0A8H3IMC8</accession>
<dbReference type="GO" id="GO:0005506">
    <property type="term" value="F:iron ion binding"/>
    <property type="evidence" value="ECO:0007669"/>
    <property type="project" value="InterPro"/>
</dbReference>
<dbReference type="AlphaFoldDB" id="A0A8H3IMC8"/>
<dbReference type="GO" id="GO:0016705">
    <property type="term" value="F:oxidoreductase activity, acting on paired donors, with incorporation or reduction of molecular oxygen"/>
    <property type="evidence" value="ECO:0007669"/>
    <property type="project" value="InterPro"/>
</dbReference>
<name>A0A8H3IMC8_9LECA</name>
<evidence type="ECO:0000256" key="2">
    <source>
        <dbReference type="ARBA" id="ARBA00022617"/>
    </source>
</evidence>
<dbReference type="EMBL" id="CAJPDS010000023">
    <property type="protein sequence ID" value="CAF9918954.1"/>
    <property type="molecule type" value="Genomic_DNA"/>
</dbReference>
<protein>
    <recommendedName>
        <fullName evidence="7">Cytochrome P450</fullName>
    </recommendedName>
</protein>
<evidence type="ECO:0008006" key="7">
    <source>
        <dbReference type="Google" id="ProtNLM"/>
    </source>
</evidence>
<dbReference type="PANTHER" id="PTHR24304">
    <property type="entry name" value="CYTOCHROME P450 FAMILY 7"/>
    <property type="match status" value="1"/>
</dbReference>
<keyword evidence="4" id="KW-0408">Iron</keyword>